<reference evidence="1 2" key="1">
    <citation type="submission" date="2018-05" db="EMBL/GenBank/DDBJ databases">
        <title>Paenibacillus flagellatus sp. nov., isolated from selenium mineral soil.</title>
        <authorList>
            <person name="Dai X."/>
        </authorList>
    </citation>
    <scope>NUCLEOTIDE SEQUENCE [LARGE SCALE GENOMIC DNA]</scope>
    <source>
        <strain evidence="1 2">DXL2</strain>
    </source>
</reference>
<name>A0A2V5KAL7_9BACL</name>
<keyword evidence="2" id="KW-1185">Reference proteome</keyword>
<organism evidence="1 2">
    <name type="scientific">Paenibacillus flagellatus</name>
    <dbReference type="NCBI Taxonomy" id="2211139"/>
    <lineage>
        <taxon>Bacteria</taxon>
        <taxon>Bacillati</taxon>
        <taxon>Bacillota</taxon>
        <taxon>Bacilli</taxon>
        <taxon>Bacillales</taxon>
        <taxon>Paenibacillaceae</taxon>
        <taxon>Paenibacillus</taxon>
    </lineage>
</organism>
<dbReference type="Proteomes" id="UP000247476">
    <property type="component" value="Unassembled WGS sequence"/>
</dbReference>
<sequence length="88" mass="10280">MKAYVEIGFGNRWFVRTEFETNEGVEYELRGIHGPDRIDSVYVRLWIGRRVWIADARQGLRSYRKPGRKLKAVFGIRGTVSDSARPHK</sequence>
<dbReference type="Pfam" id="PF13122">
    <property type="entry name" value="DUF3977"/>
    <property type="match status" value="1"/>
</dbReference>
<dbReference type="AlphaFoldDB" id="A0A2V5KAL7"/>
<accession>A0A2V5KAL7</accession>
<dbReference type="EMBL" id="QJVJ01000002">
    <property type="protein sequence ID" value="PYI56645.1"/>
    <property type="molecule type" value="Genomic_DNA"/>
</dbReference>
<gene>
    <name evidence="1" type="ORF">DLM86_04265</name>
</gene>
<proteinExistence type="predicted"/>
<evidence type="ECO:0000313" key="1">
    <source>
        <dbReference type="EMBL" id="PYI56645.1"/>
    </source>
</evidence>
<dbReference type="InterPro" id="IPR025009">
    <property type="entry name" value="DUF3977"/>
</dbReference>
<evidence type="ECO:0000313" key="2">
    <source>
        <dbReference type="Proteomes" id="UP000247476"/>
    </source>
</evidence>
<comment type="caution">
    <text evidence="1">The sequence shown here is derived from an EMBL/GenBank/DDBJ whole genome shotgun (WGS) entry which is preliminary data.</text>
</comment>
<dbReference type="OrthoDB" id="2925496at2"/>
<protein>
    <submittedName>
        <fullName evidence="1">DUF3977 domain-containing protein</fullName>
    </submittedName>
</protein>